<keyword evidence="7" id="KW-1185">Reference proteome</keyword>
<keyword evidence="3 4" id="KW-0732">Signal</keyword>
<dbReference type="STRING" id="370764.SAMN04489810_0988"/>
<gene>
    <name evidence="6" type="ORF">SAMN04489810_0988</name>
</gene>
<comment type="subcellular location">
    <subcellularLocation>
        <location evidence="1">Cell envelope</location>
    </subcellularLocation>
</comment>
<dbReference type="GO" id="GO:0030313">
    <property type="term" value="C:cell envelope"/>
    <property type="evidence" value="ECO:0007669"/>
    <property type="project" value="UniProtKB-SubCell"/>
</dbReference>
<dbReference type="Pfam" id="PF13407">
    <property type="entry name" value="Peripla_BP_4"/>
    <property type="match status" value="1"/>
</dbReference>
<feature type="signal peptide" evidence="4">
    <location>
        <begin position="1"/>
        <end position="35"/>
    </location>
</feature>
<dbReference type="Gene3D" id="3.40.50.2300">
    <property type="match status" value="2"/>
</dbReference>
<reference evidence="6 7" key="1">
    <citation type="submission" date="2016-10" db="EMBL/GenBank/DDBJ databases">
        <authorList>
            <person name="de Groot N.N."/>
        </authorList>
    </citation>
    <scope>NUCLEOTIDE SEQUENCE [LARGE SCALE GENOMIC DNA]</scope>
    <source>
        <strain evidence="6 7">DSM 23142</strain>
    </source>
</reference>
<evidence type="ECO:0000256" key="4">
    <source>
        <dbReference type="SAM" id="SignalP"/>
    </source>
</evidence>
<dbReference type="PANTHER" id="PTHR46847">
    <property type="entry name" value="D-ALLOSE-BINDING PERIPLASMIC PROTEIN-RELATED"/>
    <property type="match status" value="1"/>
</dbReference>
<protein>
    <submittedName>
        <fullName evidence="6">Monosaccharide ABC transporter substrate-binding protein, CUT2 family</fullName>
    </submittedName>
</protein>
<name>A0A1G7W8C4_9MICO</name>
<dbReference type="Proteomes" id="UP000199009">
    <property type="component" value="Chromosome I"/>
</dbReference>
<evidence type="ECO:0000256" key="3">
    <source>
        <dbReference type="ARBA" id="ARBA00022729"/>
    </source>
</evidence>
<feature type="domain" description="Periplasmic binding protein" evidence="5">
    <location>
        <begin position="84"/>
        <end position="312"/>
    </location>
</feature>
<accession>A0A1G7W8C4</accession>
<evidence type="ECO:0000313" key="7">
    <source>
        <dbReference type="Proteomes" id="UP000199009"/>
    </source>
</evidence>
<evidence type="ECO:0000256" key="2">
    <source>
        <dbReference type="ARBA" id="ARBA00007639"/>
    </source>
</evidence>
<dbReference type="EMBL" id="LT629692">
    <property type="protein sequence ID" value="SDG68255.1"/>
    <property type="molecule type" value="Genomic_DNA"/>
</dbReference>
<dbReference type="RefSeq" id="WP_091487184.1">
    <property type="nucleotide sequence ID" value="NZ_LT629692.1"/>
</dbReference>
<comment type="similarity">
    <text evidence="2">Belongs to the bacterial solute-binding protein 2 family.</text>
</comment>
<sequence>MTRSHAVSRRTGSSVVALGVAAALLLSGCSTDAPADPGTDAPAADAVSQEVLDKLASYEAASALDNVGEAFDVSSVEGKTVWWVIQEGANPFLATVMAHAEEALAEVGVKLVTCDGKSNPVDANNCITQGIAQGAAAIQVDGPDPETVANAAQAAVDAGIPVLTGSGIDASQPMPDFIAGVTSQPYVLTGELAADWIIADSDGAANVLFITTPDVSGSGFQAQGFKDEMAKYCPDCTVTEQGVTLGNWASDLGSTVSAALAKDPTINYIAPVFDPMTQFINPAIQQAGRGEDVQVVTVNGNLPFMQELATGTGPTKALVGLDLNLLGWIEADQILRVLTDTPPVSDYYTVARVFDEDNIGELDLTAEAFGDSSWYGGAGSTAELFTSLWLK</sequence>
<dbReference type="GO" id="GO:0030246">
    <property type="term" value="F:carbohydrate binding"/>
    <property type="evidence" value="ECO:0007669"/>
    <property type="project" value="UniProtKB-ARBA"/>
</dbReference>
<dbReference type="InterPro" id="IPR025997">
    <property type="entry name" value="SBP_2_dom"/>
</dbReference>
<proteinExistence type="inferred from homology"/>
<dbReference type="PANTHER" id="PTHR46847:SF1">
    <property type="entry name" value="D-ALLOSE-BINDING PERIPLASMIC PROTEIN-RELATED"/>
    <property type="match status" value="1"/>
</dbReference>
<evidence type="ECO:0000313" key="6">
    <source>
        <dbReference type="EMBL" id="SDG68255.1"/>
    </source>
</evidence>
<dbReference type="OrthoDB" id="8287616at2"/>
<dbReference type="InterPro" id="IPR028082">
    <property type="entry name" value="Peripla_BP_I"/>
</dbReference>
<evidence type="ECO:0000256" key="1">
    <source>
        <dbReference type="ARBA" id="ARBA00004196"/>
    </source>
</evidence>
<feature type="chain" id="PRO_5009242755" evidence="4">
    <location>
        <begin position="36"/>
        <end position="391"/>
    </location>
</feature>
<dbReference type="SUPFAM" id="SSF53822">
    <property type="entry name" value="Periplasmic binding protein-like I"/>
    <property type="match status" value="1"/>
</dbReference>
<dbReference type="AlphaFoldDB" id="A0A1G7W8C4"/>
<dbReference type="PROSITE" id="PS51257">
    <property type="entry name" value="PROKAR_LIPOPROTEIN"/>
    <property type="match status" value="1"/>
</dbReference>
<evidence type="ECO:0000259" key="5">
    <source>
        <dbReference type="Pfam" id="PF13407"/>
    </source>
</evidence>
<organism evidence="6 7">
    <name type="scientific">Microbacterium pygmaeum</name>
    <dbReference type="NCBI Taxonomy" id="370764"/>
    <lineage>
        <taxon>Bacteria</taxon>
        <taxon>Bacillati</taxon>
        <taxon>Actinomycetota</taxon>
        <taxon>Actinomycetes</taxon>
        <taxon>Micrococcales</taxon>
        <taxon>Microbacteriaceae</taxon>
        <taxon>Microbacterium</taxon>
    </lineage>
</organism>